<dbReference type="AlphaFoldDB" id="A0A2H0C0X4"/>
<feature type="domain" description="Aminoacyl-tRNA synthetase class Ia" evidence="10">
    <location>
        <begin position="18"/>
        <end position="685"/>
    </location>
</feature>
<dbReference type="InterPro" id="IPR013155">
    <property type="entry name" value="M/V/L/I-tRNA-synth_anticd-bd"/>
</dbReference>
<evidence type="ECO:0000259" key="11">
    <source>
        <dbReference type="Pfam" id="PF08264"/>
    </source>
</evidence>
<gene>
    <name evidence="12" type="ORF">COW97_01875</name>
</gene>
<comment type="function">
    <text evidence="7">Catalyzes the attachment of isoleucine to tRNA(Ile). As IleRS can inadvertently accommodate and process structurally similar amino acids such as valine, to avoid such errors it has two additional distinct tRNA(Ile)-dependent editing activities. One activity is designated as 'pretransfer' editing and involves the hydrolysis of activated Val-AMP. The other activity is designated 'posttransfer' editing and involves deacylation of mischarged Val-tRNA(Ile).</text>
</comment>
<name>A0A2H0C0X4_9BACT</name>
<evidence type="ECO:0000256" key="1">
    <source>
        <dbReference type="ARBA" id="ARBA00013165"/>
    </source>
</evidence>
<organism evidence="12 13">
    <name type="scientific">Candidatus Roizmanbacteria bacterium CG22_combo_CG10-13_8_21_14_all_34_12</name>
    <dbReference type="NCBI Taxonomy" id="1974860"/>
    <lineage>
        <taxon>Bacteria</taxon>
        <taxon>Candidatus Roizmaniibacteriota</taxon>
    </lineage>
</organism>
<keyword evidence="2 12" id="KW-0436">Ligase</keyword>
<dbReference type="GO" id="GO:0006428">
    <property type="term" value="P:isoleucyl-tRNA aminoacylation"/>
    <property type="evidence" value="ECO:0007669"/>
    <property type="project" value="UniProtKB-UniRule"/>
</dbReference>
<dbReference type="GO" id="GO:0002161">
    <property type="term" value="F:aminoacyl-tRNA deacylase activity"/>
    <property type="evidence" value="ECO:0007669"/>
    <property type="project" value="InterPro"/>
</dbReference>
<dbReference type="InterPro" id="IPR002301">
    <property type="entry name" value="Ile-tRNA-ligase"/>
</dbReference>
<evidence type="ECO:0000259" key="10">
    <source>
        <dbReference type="Pfam" id="PF00133"/>
    </source>
</evidence>
<dbReference type="NCBIfam" id="TIGR00392">
    <property type="entry name" value="ileS"/>
    <property type="match status" value="1"/>
</dbReference>
<dbReference type="EC" id="6.1.1.5" evidence="1 9"/>
<dbReference type="Pfam" id="PF08264">
    <property type="entry name" value="Anticodon_1"/>
    <property type="match status" value="1"/>
</dbReference>
<dbReference type="SUPFAM" id="SSF47323">
    <property type="entry name" value="Anticodon-binding domain of a subclass of class I aminoacyl-tRNA synthetases"/>
    <property type="match status" value="1"/>
</dbReference>
<feature type="domain" description="Methionyl/Valyl/Leucyl/Isoleucyl-tRNA synthetase anticodon-binding" evidence="11">
    <location>
        <begin position="744"/>
        <end position="890"/>
    </location>
</feature>
<dbReference type="GO" id="GO:0005524">
    <property type="term" value="F:ATP binding"/>
    <property type="evidence" value="ECO:0007669"/>
    <property type="project" value="UniProtKB-KW"/>
</dbReference>
<evidence type="ECO:0000256" key="2">
    <source>
        <dbReference type="ARBA" id="ARBA00022598"/>
    </source>
</evidence>
<dbReference type="InterPro" id="IPR033709">
    <property type="entry name" value="Anticodon_Ile_ABEc"/>
</dbReference>
<evidence type="ECO:0000313" key="12">
    <source>
        <dbReference type="EMBL" id="PIP63557.1"/>
    </source>
</evidence>
<reference evidence="12 13" key="1">
    <citation type="submission" date="2017-09" db="EMBL/GenBank/DDBJ databases">
        <title>Depth-based differentiation of microbial function through sediment-hosted aquifers and enrichment of novel symbionts in the deep terrestrial subsurface.</title>
        <authorList>
            <person name="Probst A.J."/>
            <person name="Ladd B."/>
            <person name="Jarett J.K."/>
            <person name="Geller-Mcgrath D.E."/>
            <person name="Sieber C.M."/>
            <person name="Emerson J.B."/>
            <person name="Anantharaman K."/>
            <person name="Thomas B.C."/>
            <person name="Malmstrom R."/>
            <person name="Stieglmeier M."/>
            <person name="Klingl A."/>
            <person name="Woyke T."/>
            <person name="Ryan C.M."/>
            <person name="Banfield J.F."/>
        </authorList>
    </citation>
    <scope>NUCLEOTIDE SEQUENCE [LARGE SCALE GENOMIC DNA]</scope>
    <source>
        <strain evidence="12">CG22_combo_CG10-13_8_21_14_all_34_12</strain>
    </source>
</reference>
<dbReference type="Pfam" id="PF00133">
    <property type="entry name" value="tRNA-synt_1"/>
    <property type="match status" value="1"/>
</dbReference>
<evidence type="ECO:0000256" key="8">
    <source>
        <dbReference type="ARBA" id="ARBA00048359"/>
    </source>
</evidence>
<evidence type="ECO:0000256" key="5">
    <source>
        <dbReference type="ARBA" id="ARBA00022917"/>
    </source>
</evidence>
<dbReference type="InterPro" id="IPR009080">
    <property type="entry name" value="tRNAsynth_Ia_anticodon-bd"/>
</dbReference>
<dbReference type="CDD" id="cd07961">
    <property type="entry name" value="Anticodon_Ia_Ile_ABEc"/>
    <property type="match status" value="1"/>
</dbReference>
<dbReference type="PANTHER" id="PTHR42780">
    <property type="entry name" value="SOLEUCYL-TRNA SYNTHETASE"/>
    <property type="match status" value="1"/>
</dbReference>
<sequence length="1003" mass="116994">MFKPVNASENFPEMEKKWLKHWYEKRIDKKYREKNNTSTTLSAKKYFSFQDGPITANNPMGVHHAWGRTYKDLWPRFYNLLGYKQRFQNGFDCQGLWVEVEVEKELGLHTKKDIENLVPGNSKASIAKFVQLCKDRVLKFSKIQTEQSKRLGYFADWEHSYFTMSDENNYMIWNFLKKCYDHGWIYKGHESVPWCPRCETAISQHEMLTEDYKELVHESVILEFKIQNSKVKNEFLLVWTTTPWTIPANIAVAVDEKADYSLVQDGTNKDYYFWVMSALVEQVFKVNKVYKVVKNVKGKELVGLKYFSPFDNLPIVKEVAEKNPNTFHTVVATDDQIMPILATEGTGLVHTAVSAGTEDFMLGKKLGLPMIPVIADNADYLPGLGFLAGKNAKKHPEIILDFLREEDKKGNDCVFNIFRYKHRYPACWRCKTELVWKVEDEWYVAMDKPSQLRIKNEELRINKTLRERMISVAKKIKWMPEFGLDRELDWLKNMNDWLISKKNRYWGLALPIYECKCGNFEVIGSKQELKKRAVSGWTEFEGHTPHKPFIDEVKIKCQKCGKVVSRTADVGNPWLDAGIVPYSTITGNNQGEPLYNTDKNEWRKWFPVNFITESFPGQFKNWFYAMIAESTVLENEPPFERVLGFGTQLGEDGRPMHKSWGNAIEFNEGADKIGVDVMRWMFARHNPADNMLFGYKKADEVRRQFYLMLWNVYKFFVEYANLDGFKAQFRGQSSSLLTSRNVLDKWILSRFTSVVISVEKNLKEFSAKDAALEIEKFVSDLSTWFIRRSRDRVWVNSENVEDKNNFYETLYYILVNLSIIISPFIPFVAEEIYTNLTGKESVNLENWPLINEKLKMKNEKLEGEMNTARKIVEVGQAERKLTGVKVRIPLSNLSVKSEIAANLTVSDEVWDVVLKELNIKNITINNDFHYPKKEVKVTEKQLQKEGRLRELIREIQSQRKLKGLKTDEKINLTIPKEFESETESIGKRVLAKNIRFGDKVEVQ</sequence>
<accession>A0A2H0C0X4</accession>
<dbReference type="Gene3D" id="1.10.730.10">
    <property type="entry name" value="Isoleucyl-tRNA Synthetase, Domain 1"/>
    <property type="match status" value="1"/>
</dbReference>
<dbReference type="InterPro" id="IPR009008">
    <property type="entry name" value="Val/Leu/Ile-tRNA-synth_edit"/>
</dbReference>
<comment type="catalytic activity">
    <reaction evidence="8">
        <text>tRNA(Ile) + L-isoleucine + ATP = L-isoleucyl-tRNA(Ile) + AMP + diphosphate</text>
        <dbReference type="Rhea" id="RHEA:11060"/>
        <dbReference type="Rhea" id="RHEA-COMP:9666"/>
        <dbReference type="Rhea" id="RHEA-COMP:9695"/>
        <dbReference type="ChEBI" id="CHEBI:30616"/>
        <dbReference type="ChEBI" id="CHEBI:33019"/>
        <dbReference type="ChEBI" id="CHEBI:58045"/>
        <dbReference type="ChEBI" id="CHEBI:78442"/>
        <dbReference type="ChEBI" id="CHEBI:78528"/>
        <dbReference type="ChEBI" id="CHEBI:456215"/>
        <dbReference type="EC" id="6.1.1.5"/>
    </reaction>
</comment>
<protein>
    <recommendedName>
        <fullName evidence="1 9">Isoleucine--tRNA ligase</fullName>
        <ecNumber evidence="1 9">6.1.1.5</ecNumber>
    </recommendedName>
</protein>
<dbReference type="InterPro" id="IPR014729">
    <property type="entry name" value="Rossmann-like_a/b/a_fold"/>
</dbReference>
<dbReference type="SUPFAM" id="SSF50677">
    <property type="entry name" value="ValRS/IleRS/LeuRS editing domain"/>
    <property type="match status" value="1"/>
</dbReference>
<evidence type="ECO:0000256" key="6">
    <source>
        <dbReference type="ARBA" id="ARBA00023146"/>
    </source>
</evidence>
<dbReference type="InterPro" id="IPR002300">
    <property type="entry name" value="aa-tRNA-synth_Ia"/>
</dbReference>
<dbReference type="SUPFAM" id="SSF52374">
    <property type="entry name" value="Nucleotidylyl transferase"/>
    <property type="match status" value="1"/>
</dbReference>
<evidence type="ECO:0000256" key="3">
    <source>
        <dbReference type="ARBA" id="ARBA00022741"/>
    </source>
</evidence>
<dbReference type="Proteomes" id="UP000229699">
    <property type="component" value="Unassembled WGS sequence"/>
</dbReference>
<keyword evidence="4" id="KW-0067">ATP-binding</keyword>
<keyword evidence="6" id="KW-0030">Aminoacyl-tRNA synthetase</keyword>
<keyword evidence="3" id="KW-0547">Nucleotide-binding</keyword>
<proteinExistence type="predicted"/>
<dbReference type="Gene3D" id="3.40.50.620">
    <property type="entry name" value="HUPs"/>
    <property type="match status" value="2"/>
</dbReference>
<dbReference type="GO" id="GO:0000049">
    <property type="term" value="F:tRNA binding"/>
    <property type="evidence" value="ECO:0007669"/>
    <property type="project" value="InterPro"/>
</dbReference>
<dbReference type="GO" id="GO:0004822">
    <property type="term" value="F:isoleucine-tRNA ligase activity"/>
    <property type="evidence" value="ECO:0007669"/>
    <property type="project" value="UniProtKB-UniRule"/>
</dbReference>
<comment type="caution">
    <text evidence="12">The sequence shown here is derived from an EMBL/GenBank/DDBJ whole genome shotgun (WGS) entry which is preliminary data.</text>
</comment>
<evidence type="ECO:0000313" key="13">
    <source>
        <dbReference type="Proteomes" id="UP000229699"/>
    </source>
</evidence>
<dbReference type="InterPro" id="IPR023586">
    <property type="entry name" value="Ile-tRNA-ligase_type2"/>
</dbReference>
<keyword evidence="5" id="KW-0648">Protein biosynthesis</keyword>
<dbReference type="PRINTS" id="PR00984">
    <property type="entry name" value="TRNASYNTHILE"/>
</dbReference>
<dbReference type="PANTHER" id="PTHR42780:SF1">
    <property type="entry name" value="ISOLEUCINE--TRNA LIGASE, CYTOPLASMIC"/>
    <property type="match status" value="1"/>
</dbReference>
<evidence type="ECO:0000256" key="9">
    <source>
        <dbReference type="NCBIfam" id="TIGR00392"/>
    </source>
</evidence>
<dbReference type="GO" id="GO:0005737">
    <property type="term" value="C:cytoplasm"/>
    <property type="evidence" value="ECO:0007669"/>
    <property type="project" value="UniProtKB-UniRule"/>
</dbReference>
<evidence type="ECO:0000256" key="4">
    <source>
        <dbReference type="ARBA" id="ARBA00022840"/>
    </source>
</evidence>
<evidence type="ECO:0000256" key="7">
    <source>
        <dbReference type="ARBA" id="ARBA00025217"/>
    </source>
</evidence>
<dbReference type="EMBL" id="PCTC01000037">
    <property type="protein sequence ID" value="PIP63557.1"/>
    <property type="molecule type" value="Genomic_DNA"/>
</dbReference>